<feature type="region of interest" description="Disordered" evidence="1">
    <location>
        <begin position="1"/>
        <end position="24"/>
    </location>
</feature>
<dbReference type="EMBL" id="JAKLMC020000002">
    <property type="protein sequence ID" value="KAK5957730.1"/>
    <property type="molecule type" value="Genomic_DNA"/>
</dbReference>
<dbReference type="Proteomes" id="UP001316803">
    <property type="component" value="Unassembled WGS sequence"/>
</dbReference>
<evidence type="ECO:0000256" key="1">
    <source>
        <dbReference type="SAM" id="MobiDB-lite"/>
    </source>
</evidence>
<name>A0AAN8ENP2_9EURO</name>
<reference evidence="2 3" key="1">
    <citation type="submission" date="2022-12" db="EMBL/GenBank/DDBJ databases">
        <title>Genomic features and morphological characterization of a novel Knufia sp. strain isolated from spacecraft assembly facility.</title>
        <authorList>
            <person name="Teixeira M."/>
            <person name="Chander A.M."/>
            <person name="Stajich J.E."/>
            <person name="Venkateswaran K."/>
        </authorList>
    </citation>
    <scope>NUCLEOTIDE SEQUENCE [LARGE SCALE GENOMIC DNA]</scope>
    <source>
        <strain evidence="2 3">FJI-L2-BK-P2</strain>
    </source>
</reference>
<protein>
    <submittedName>
        <fullName evidence="2">Uncharacterized protein</fullName>
    </submittedName>
</protein>
<dbReference type="AlphaFoldDB" id="A0AAN8ENP2"/>
<evidence type="ECO:0000313" key="2">
    <source>
        <dbReference type="EMBL" id="KAK5957730.1"/>
    </source>
</evidence>
<comment type="caution">
    <text evidence="2">The sequence shown here is derived from an EMBL/GenBank/DDBJ whole genome shotgun (WGS) entry which is preliminary data.</text>
</comment>
<evidence type="ECO:0000313" key="3">
    <source>
        <dbReference type="Proteomes" id="UP001316803"/>
    </source>
</evidence>
<keyword evidence="3" id="KW-1185">Reference proteome</keyword>
<proteinExistence type="predicted"/>
<gene>
    <name evidence="2" type="ORF">OHC33_000919</name>
</gene>
<sequence length="244" mass="27144">MAAIVPPLEIQAPTGGAMPPERLPSMSRTRIGRLADSRTVQLLIENDQGELESFGFDAISEALVCAGSPLINVAFARLPAGEVRDRVVLPGSDTQSYTYIFNHLQAQLDARRQLDLPIIENEPIMAHVRIGEAALNLGMSSVFDTLNIRTMQEILNPDLHTSYLQVSATEFENVVTTFLSHHDLHVQIIDAVGRAMACQRLEDQHLAGIRRVLEENQIIRDEVREAEGRWIRKGQAGEDIYKAQ</sequence>
<accession>A0AAN8ENP2</accession>
<organism evidence="2 3">
    <name type="scientific">Knufia fluminis</name>
    <dbReference type="NCBI Taxonomy" id="191047"/>
    <lineage>
        <taxon>Eukaryota</taxon>
        <taxon>Fungi</taxon>
        <taxon>Dikarya</taxon>
        <taxon>Ascomycota</taxon>
        <taxon>Pezizomycotina</taxon>
        <taxon>Eurotiomycetes</taxon>
        <taxon>Chaetothyriomycetidae</taxon>
        <taxon>Chaetothyriales</taxon>
        <taxon>Trichomeriaceae</taxon>
        <taxon>Knufia</taxon>
    </lineage>
</organism>